<comment type="similarity">
    <text evidence="7">Belongs to the binding-protein-dependent transport system permease family.</text>
</comment>
<feature type="transmembrane region" description="Helical" evidence="7">
    <location>
        <begin position="106"/>
        <end position="126"/>
    </location>
</feature>
<dbReference type="RefSeq" id="WP_335960593.1">
    <property type="nucleotide sequence ID" value="NZ_JAXBLX010000011.1"/>
</dbReference>
<evidence type="ECO:0000256" key="6">
    <source>
        <dbReference type="ARBA" id="ARBA00023136"/>
    </source>
</evidence>
<keyword evidence="4 7" id="KW-0812">Transmembrane</keyword>
<dbReference type="CDD" id="cd06261">
    <property type="entry name" value="TM_PBP2"/>
    <property type="match status" value="1"/>
</dbReference>
<evidence type="ECO:0000256" key="3">
    <source>
        <dbReference type="ARBA" id="ARBA00022475"/>
    </source>
</evidence>
<evidence type="ECO:0000259" key="8">
    <source>
        <dbReference type="PROSITE" id="PS50928"/>
    </source>
</evidence>
<feature type="transmembrane region" description="Helical" evidence="7">
    <location>
        <begin position="253"/>
        <end position="273"/>
    </location>
</feature>
<protein>
    <submittedName>
        <fullName evidence="9">Carbohydrate ABC transporter permease</fullName>
    </submittedName>
</protein>
<evidence type="ECO:0000256" key="5">
    <source>
        <dbReference type="ARBA" id="ARBA00022989"/>
    </source>
</evidence>
<evidence type="ECO:0000313" key="10">
    <source>
        <dbReference type="Proteomes" id="UP001589838"/>
    </source>
</evidence>
<proteinExistence type="inferred from homology"/>
<comment type="subcellular location">
    <subcellularLocation>
        <location evidence="1 7">Cell membrane</location>
        <topology evidence="1 7">Multi-pass membrane protein</topology>
    </subcellularLocation>
</comment>
<dbReference type="PANTHER" id="PTHR43744:SF9">
    <property type="entry name" value="POLYGALACTURONAN_RHAMNOGALACTURONAN TRANSPORT SYSTEM PERMEASE PROTEIN YTCP"/>
    <property type="match status" value="1"/>
</dbReference>
<dbReference type="InterPro" id="IPR035906">
    <property type="entry name" value="MetI-like_sf"/>
</dbReference>
<dbReference type="PANTHER" id="PTHR43744">
    <property type="entry name" value="ABC TRANSPORTER PERMEASE PROTEIN MG189-RELATED-RELATED"/>
    <property type="match status" value="1"/>
</dbReference>
<feature type="transmembrane region" description="Helical" evidence="7">
    <location>
        <begin position="179"/>
        <end position="204"/>
    </location>
</feature>
<feature type="transmembrane region" description="Helical" evidence="7">
    <location>
        <begin position="73"/>
        <end position="94"/>
    </location>
</feature>
<evidence type="ECO:0000313" key="9">
    <source>
        <dbReference type="EMBL" id="MFC0472075.1"/>
    </source>
</evidence>
<keyword evidence="3" id="KW-1003">Cell membrane</keyword>
<dbReference type="Pfam" id="PF00528">
    <property type="entry name" value="BPD_transp_1"/>
    <property type="match status" value="1"/>
</dbReference>
<dbReference type="InterPro" id="IPR000515">
    <property type="entry name" value="MetI-like"/>
</dbReference>
<sequence>MGSLVQKPTLGEKIFDASNYIFLIIFSLLCIIPFIYVFISSFSTSNSVWPSGFTLDAYKYIFTTQTFIRSLGVSAYITILGTFMSVVVTALIAYSLSYKEIPGRKWIMLAIIFTMLFNGGMIPTYIVVKNLHMIDTYWALMLPNLVSAFYLIVMRSFFSNIPNELIESAKIDGAHDIIVLIKIVLPLSLPVIAAISLFYAVGIWNQYFGAVMYLNSPEKWPVQVILRQIVILSTGNIGDESAMDADSSVFGQGLKMAVVIVSIIPILIVYPFIQKHFAKGMLLGSVKG</sequence>
<feature type="domain" description="ABC transmembrane type-1" evidence="8">
    <location>
        <begin position="71"/>
        <end position="273"/>
    </location>
</feature>
<dbReference type="EMBL" id="JBHLUX010000039">
    <property type="protein sequence ID" value="MFC0472075.1"/>
    <property type="molecule type" value="Genomic_DNA"/>
</dbReference>
<feature type="transmembrane region" description="Helical" evidence="7">
    <location>
        <begin position="138"/>
        <end position="158"/>
    </location>
</feature>
<evidence type="ECO:0000256" key="4">
    <source>
        <dbReference type="ARBA" id="ARBA00022692"/>
    </source>
</evidence>
<dbReference type="Proteomes" id="UP001589838">
    <property type="component" value="Unassembled WGS sequence"/>
</dbReference>
<reference evidence="9 10" key="1">
    <citation type="submission" date="2024-09" db="EMBL/GenBank/DDBJ databases">
        <authorList>
            <person name="Sun Q."/>
            <person name="Mori K."/>
        </authorList>
    </citation>
    <scope>NUCLEOTIDE SEQUENCE [LARGE SCALE GENOMIC DNA]</scope>
    <source>
        <strain evidence="9 10">NCAIM B.02610</strain>
    </source>
</reference>
<keyword evidence="6 7" id="KW-0472">Membrane</keyword>
<dbReference type="Gene3D" id="1.10.3720.10">
    <property type="entry name" value="MetI-like"/>
    <property type="match status" value="1"/>
</dbReference>
<comment type="caution">
    <text evidence="9">The sequence shown here is derived from an EMBL/GenBank/DDBJ whole genome shotgun (WGS) entry which is preliminary data.</text>
</comment>
<dbReference type="SUPFAM" id="SSF161098">
    <property type="entry name" value="MetI-like"/>
    <property type="match status" value="1"/>
</dbReference>
<keyword evidence="10" id="KW-1185">Reference proteome</keyword>
<feature type="transmembrane region" description="Helical" evidence="7">
    <location>
        <begin position="20"/>
        <end position="39"/>
    </location>
</feature>
<keyword evidence="2 7" id="KW-0813">Transport</keyword>
<keyword evidence="5 7" id="KW-1133">Transmembrane helix</keyword>
<dbReference type="PROSITE" id="PS50928">
    <property type="entry name" value="ABC_TM1"/>
    <property type="match status" value="1"/>
</dbReference>
<evidence type="ECO:0000256" key="7">
    <source>
        <dbReference type="RuleBase" id="RU363032"/>
    </source>
</evidence>
<evidence type="ECO:0000256" key="1">
    <source>
        <dbReference type="ARBA" id="ARBA00004651"/>
    </source>
</evidence>
<organism evidence="9 10">
    <name type="scientific">Halalkalibacter kiskunsagensis</name>
    <dbReference type="NCBI Taxonomy" id="1548599"/>
    <lineage>
        <taxon>Bacteria</taxon>
        <taxon>Bacillati</taxon>
        <taxon>Bacillota</taxon>
        <taxon>Bacilli</taxon>
        <taxon>Bacillales</taxon>
        <taxon>Bacillaceae</taxon>
        <taxon>Halalkalibacter</taxon>
    </lineage>
</organism>
<gene>
    <name evidence="9" type="ORF">ACFFHM_16605</name>
</gene>
<name>A0ABV6KGL9_9BACI</name>
<accession>A0ABV6KGL9</accession>
<evidence type="ECO:0000256" key="2">
    <source>
        <dbReference type="ARBA" id="ARBA00022448"/>
    </source>
</evidence>